<feature type="compositionally biased region" description="Pro residues" evidence="1">
    <location>
        <begin position="188"/>
        <end position="199"/>
    </location>
</feature>
<dbReference type="InterPro" id="IPR013783">
    <property type="entry name" value="Ig-like_fold"/>
</dbReference>
<dbReference type="EMBL" id="JAPMIV010000042">
    <property type="protein sequence ID" value="MDV6375994.1"/>
    <property type="molecule type" value="Genomic_DNA"/>
</dbReference>
<dbReference type="InterPro" id="IPR009282">
    <property type="entry name" value="DUF937"/>
</dbReference>
<dbReference type="Proteomes" id="UP001276150">
    <property type="component" value="Unassembled WGS sequence"/>
</dbReference>
<feature type="compositionally biased region" description="Low complexity" evidence="1">
    <location>
        <begin position="596"/>
        <end position="652"/>
    </location>
</feature>
<evidence type="ECO:0000256" key="1">
    <source>
        <dbReference type="SAM" id="MobiDB-lite"/>
    </source>
</evidence>
<dbReference type="PANTHER" id="PTHR24216">
    <property type="entry name" value="PAXILLIN-RELATED"/>
    <property type="match status" value="1"/>
</dbReference>
<accession>A0ABU4DWF7</accession>
<comment type="caution">
    <text evidence="2">The sequence shown here is derived from an EMBL/GenBank/DDBJ whole genome shotgun (WGS) entry which is preliminary data.</text>
</comment>
<gene>
    <name evidence="2" type="ORF">ORD21_15455</name>
</gene>
<reference evidence="2 3" key="1">
    <citation type="submission" date="2022-11" db="EMBL/GenBank/DDBJ databases">
        <title>Deinococcus ZS9-10, Low Temperature and Draught-tolerating, UV-resistant Bacteria from Continental Antarctica.</title>
        <authorList>
            <person name="Cheng L."/>
        </authorList>
    </citation>
    <scope>NUCLEOTIDE SEQUENCE [LARGE SCALE GENOMIC DNA]</scope>
    <source>
        <strain evidence="2 3">ZS9-10</strain>
    </source>
</reference>
<keyword evidence="3" id="KW-1185">Reference proteome</keyword>
<organism evidence="2 3">
    <name type="scientific">Deinococcus arenicola</name>
    <dbReference type="NCBI Taxonomy" id="2994950"/>
    <lineage>
        <taxon>Bacteria</taxon>
        <taxon>Thermotogati</taxon>
        <taxon>Deinococcota</taxon>
        <taxon>Deinococci</taxon>
        <taxon>Deinococcales</taxon>
        <taxon>Deinococcaceae</taxon>
        <taxon>Deinococcus</taxon>
    </lineage>
</organism>
<feature type="region of interest" description="Disordered" evidence="1">
    <location>
        <begin position="401"/>
        <end position="436"/>
    </location>
</feature>
<protein>
    <submittedName>
        <fullName evidence="2">DUF937 domain-containing protein</fullName>
    </submittedName>
</protein>
<name>A0ABU4DWF7_9DEIO</name>
<dbReference type="Pfam" id="PF06078">
    <property type="entry name" value="DUF937"/>
    <property type="match status" value="2"/>
</dbReference>
<feature type="region of interest" description="Disordered" evidence="1">
    <location>
        <begin position="564"/>
        <end position="764"/>
    </location>
</feature>
<dbReference type="RefSeq" id="WP_317641344.1">
    <property type="nucleotide sequence ID" value="NZ_JAPMIV010000042.1"/>
</dbReference>
<proteinExistence type="predicted"/>
<feature type="compositionally biased region" description="Low complexity" evidence="1">
    <location>
        <begin position="161"/>
        <end position="172"/>
    </location>
</feature>
<feature type="compositionally biased region" description="Low complexity" evidence="1">
    <location>
        <begin position="836"/>
        <end position="860"/>
    </location>
</feature>
<dbReference type="Gene3D" id="2.60.40.10">
    <property type="entry name" value="Immunoglobulins"/>
    <property type="match status" value="1"/>
</dbReference>
<sequence length="1077" mass="105407">MNATDLIQSYFDPDAVARLSHAAGLEPEVAGRVLNTGLPLQLQALTASAQTPEGEALIANALDSLPVFDSVGTALEESGGAANLRQAGELLSPALLGEAAQGLSAEVAAQTSVDPGQVQTLLQMALPLLLIALGQRGLKDGNIAPMLTGLGLGGAALAEAQAAPTEPASTEPAPTPPEKSAPAVTPADPAPADPAPADPTTPEGLLRYLQARFSGSVGQQIGAVAGFGGGVRKQAAMAAVPVVLAALVGKAGAGGKLGPLAAPFVPLTGEDGHINTDLLGSPVEVARIEGQGRGLLAGLFGDVNAVTGRLGSALGGSGDSSRRLLALLTPLVLSALGRAYPDGIGALPVGALAADSAGGLKAMLPSGFSSLGVLIASLAAGTPLPGTVAVAAAPPRAVIKPGAPVPATAKPSRPSPLKPSRTITYRPPPPPPARKRRLPLWPIPLLLLLLLGGCWVIQNRAAAPAGGVAAGAAQATFTDPQSGATVPADGFTLNGTGPAGETLSVFLNSSQVGRATVAADNTWAVDVARAAPEDQGPQTFTLKDSSGKELASLNVNVGGEGAAIATPGITPVPVTPDPVEPDPATQIPAAPASGAQGTDPQTSGSTTTTPETAGSAGSGDSSTTGGNAGTASDPPAAAGTVPTTTATPASGVGIDGTGTDGGETNGRGTNGAGTATAPVPSTGSGTTSLTSGTSAPTPGGATSGGTMPAKPTPTPDQPTPAQPTPARPVTATPAPATPRPVGPTAVITSPAQGARVPAGGLTLRGTGPTGAKFALYHSGLKSGTVNVRADGSWKTDIVDGAALPGPQIYDLRDAGGQVVARVSVQVAPRVQGEARVPGSSTVSSKPSVPGKPSVPAAPKGQGTTGATEGTPARAGAGEEVSAFATPPLPAARISVDSPASGAQVSSAGFALSGKGTPGQSFEVIEDGVSVGSLTIGADGTWTRQVPGPSVGARTYEIRVPGGQQAALVPVTVVAATDSAAGAACPRTLSVSLSDGETVTAPYRFGGVGSASSYVITARRDRKFLGMKTADLSADCTWNFLSRPGPSGGQTSQITYEVRPAGVSVNAEPAARLTLNIR</sequence>
<feature type="compositionally biased region" description="Pro residues" evidence="1">
    <location>
        <begin position="710"/>
        <end position="726"/>
    </location>
</feature>
<feature type="compositionally biased region" description="Low complexity" evidence="1">
    <location>
        <begin position="672"/>
        <end position="709"/>
    </location>
</feature>
<evidence type="ECO:0000313" key="2">
    <source>
        <dbReference type="EMBL" id="MDV6375994.1"/>
    </source>
</evidence>
<feature type="region of interest" description="Disordered" evidence="1">
    <location>
        <begin position="831"/>
        <end position="877"/>
    </location>
</feature>
<feature type="compositionally biased region" description="Gly residues" evidence="1">
    <location>
        <begin position="653"/>
        <end position="671"/>
    </location>
</feature>
<dbReference type="PANTHER" id="PTHR24216:SF65">
    <property type="entry name" value="PAXILLIN-LIKE PROTEIN 1"/>
    <property type="match status" value="1"/>
</dbReference>
<feature type="region of interest" description="Disordered" evidence="1">
    <location>
        <begin position="161"/>
        <end position="202"/>
    </location>
</feature>
<evidence type="ECO:0000313" key="3">
    <source>
        <dbReference type="Proteomes" id="UP001276150"/>
    </source>
</evidence>